<reference evidence="2 3" key="1">
    <citation type="submission" date="2019-12" db="EMBL/GenBank/DDBJ databases">
        <title>The draft genomic sequence of strain Chitinophaga oryziterrae JCM 16595.</title>
        <authorList>
            <person name="Zhang X."/>
        </authorList>
    </citation>
    <scope>NUCLEOTIDE SEQUENCE [LARGE SCALE GENOMIC DNA]</scope>
    <source>
        <strain evidence="2 3">JCM 16595</strain>
    </source>
</reference>
<name>A0A6N8J4V5_9BACT</name>
<keyword evidence="3" id="KW-1185">Reference proteome</keyword>
<gene>
    <name evidence="2" type="ORF">GO495_06665</name>
</gene>
<protein>
    <submittedName>
        <fullName evidence="2">Uncharacterized protein</fullName>
    </submittedName>
</protein>
<comment type="caution">
    <text evidence="2">The sequence shown here is derived from an EMBL/GenBank/DDBJ whole genome shotgun (WGS) entry which is preliminary data.</text>
</comment>
<feature type="chain" id="PRO_5027104347" evidence="1">
    <location>
        <begin position="20"/>
        <end position="558"/>
    </location>
</feature>
<keyword evidence="1" id="KW-0732">Signal</keyword>
<dbReference type="Proteomes" id="UP000468388">
    <property type="component" value="Unassembled WGS sequence"/>
</dbReference>
<evidence type="ECO:0000256" key="1">
    <source>
        <dbReference type="SAM" id="SignalP"/>
    </source>
</evidence>
<dbReference type="EMBL" id="WRXO01000001">
    <property type="protein sequence ID" value="MVT40257.1"/>
    <property type="molecule type" value="Genomic_DNA"/>
</dbReference>
<evidence type="ECO:0000313" key="3">
    <source>
        <dbReference type="Proteomes" id="UP000468388"/>
    </source>
</evidence>
<feature type="signal peptide" evidence="1">
    <location>
        <begin position="1"/>
        <end position="19"/>
    </location>
</feature>
<dbReference type="OrthoDB" id="1075024at2"/>
<evidence type="ECO:0000313" key="2">
    <source>
        <dbReference type="EMBL" id="MVT40257.1"/>
    </source>
</evidence>
<organism evidence="2 3">
    <name type="scientific">Chitinophaga oryziterrae</name>
    <dbReference type="NCBI Taxonomy" id="1031224"/>
    <lineage>
        <taxon>Bacteria</taxon>
        <taxon>Pseudomonadati</taxon>
        <taxon>Bacteroidota</taxon>
        <taxon>Chitinophagia</taxon>
        <taxon>Chitinophagales</taxon>
        <taxon>Chitinophagaceae</taxon>
        <taxon>Chitinophaga</taxon>
    </lineage>
</organism>
<sequence>MKCIAMLFAAMLTAFAALAQKEEPLAKNALEAETEGRLLARLDYIHAFAYPYFGKMSMYNNKPTIYIPYVDGDSNRVIVCTSAAEPKVVYSVAFTEMTKTANVITSHQVRDFTSTERELYTMIERTVLEAKRDSFFHFPENAYAKFRPIITPFGHKLYLYADPVKHDKLYFGDDFVLEFDKDNRLMARKQLHKYVYDYGLHDRNLPDTVFGYHSHTQEDNDDFTATDICKILYYQTIAGWNNFVVEGNHFLTFWDYKKDRAVRYDKDEFVDYYTNKPYHGKHLVLVQTERQDSGQIPLTTEMQQIATDGLYLANLSTITIFATHHSAKQGKLTNQNLHAVAYMEGHICKLVFFKEANFGKAFATVSFDERYDSSYLKTEYQSRNFTPYERKLYQMYVSAIDVIKDYNLQKRDTSVHFIIQPVISGSSKKVYVTTESNDPGKLIFGNDFYIEFAKNKDYLKIIPLHNTAEFLTQSNNISADTLLGIHSHFNEADDFLTATDISKLARYRLRAGWSHFVVRGKTHLCFWNFEKAQVIYWDAKLFKSLYTGKPYHGKIMFL</sequence>
<accession>A0A6N8J4V5</accession>
<dbReference type="RefSeq" id="WP_157298884.1">
    <property type="nucleotide sequence ID" value="NZ_BAAAZB010000005.1"/>
</dbReference>
<dbReference type="AlphaFoldDB" id="A0A6N8J4V5"/>
<proteinExistence type="predicted"/>